<keyword evidence="1" id="KW-0732">Signal</keyword>
<dbReference type="EMBL" id="CAAGRJ010000398">
    <property type="protein sequence ID" value="VFV17909.1"/>
    <property type="molecule type" value="Genomic_DNA"/>
</dbReference>
<evidence type="ECO:0000313" key="2">
    <source>
        <dbReference type="EMBL" id="VFV17909.1"/>
    </source>
</evidence>
<evidence type="ECO:0000256" key="1">
    <source>
        <dbReference type="SAM" id="SignalP"/>
    </source>
</evidence>
<feature type="chain" id="PRO_5019841110" evidence="1">
    <location>
        <begin position="20"/>
        <end position="49"/>
    </location>
</feature>
<organism evidence="2 3">
    <name type="scientific">Lynx pardinus</name>
    <name type="common">Iberian lynx</name>
    <name type="synonym">Felis pardina</name>
    <dbReference type="NCBI Taxonomy" id="191816"/>
    <lineage>
        <taxon>Eukaryota</taxon>
        <taxon>Metazoa</taxon>
        <taxon>Chordata</taxon>
        <taxon>Craniata</taxon>
        <taxon>Vertebrata</taxon>
        <taxon>Euteleostomi</taxon>
        <taxon>Mammalia</taxon>
        <taxon>Eutheria</taxon>
        <taxon>Laurasiatheria</taxon>
        <taxon>Carnivora</taxon>
        <taxon>Feliformia</taxon>
        <taxon>Felidae</taxon>
        <taxon>Felinae</taxon>
        <taxon>Lynx</taxon>
    </lineage>
</organism>
<sequence>MEYVLGLVYLVAFLKGVQCDVQLVDSGGDLVKPGGVPETHRCSLWIHLQ</sequence>
<name>A0A485MC88_LYNPA</name>
<proteinExistence type="predicted"/>
<dbReference type="AlphaFoldDB" id="A0A485MC88"/>
<protein>
    <submittedName>
        <fullName evidence="2">Uncharacterized protein</fullName>
    </submittedName>
</protein>
<keyword evidence="3" id="KW-1185">Reference proteome</keyword>
<reference evidence="2 3" key="1">
    <citation type="submission" date="2019-01" db="EMBL/GenBank/DDBJ databases">
        <authorList>
            <person name="Alioto T."/>
            <person name="Alioto T."/>
        </authorList>
    </citation>
    <scope>NUCLEOTIDE SEQUENCE [LARGE SCALE GENOMIC DNA]</scope>
</reference>
<accession>A0A485MC88</accession>
<evidence type="ECO:0000313" key="3">
    <source>
        <dbReference type="Proteomes" id="UP000386466"/>
    </source>
</evidence>
<feature type="signal peptide" evidence="1">
    <location>
        <begin position="1"/>
        <end position="19"/>
    </location>
</feature>
<dbReference type="Proteomes" id="UP000386466">
    <property type="component" value="Unassembled WGS sequence"/>
</dbReference>
<gene>
    <name evidence="2" type="ORF">LYPA_23C023064</name>
</gene>